<dbReference type="InterPro" id="IPR000917">
    <property type="entry name" value="Sulfatase_N"/>
</dbReference>
<dbReference type="PANTHER" id="PTHR42693">
    <property type="entry name" value="ARYLSULFATASE FAMILY MEMBER"/>
    <property type="match status" value="1"/>
</dbReference>
<name>A0A090X5G4_9FLAO</name>
<feature type="domain" description="Sulfatase N-terminal" evidence="3">
    <location>
        <begin position="16"/>
        <end position="128"/>
    </location>
</feature>
<comment type="similarity">
    <text evidence="1">Belongs to the sulfatase family.</text>
</comment>
<dbReference type="EMBL" id="BBNU01000006">
    <property type="protein sequence ID" value="GAL79487.1"/>
    <property type="molecule type" value="Genomic_DNA"/>
</dbReference>
<dbReference type="PANTHER" id="PTHR42693:SF53">
    <property type="entry name" value="ENDO-4-O-SULFATASE"/>
    <property type="match status" value="1"/>
</dbReference>
<sequence length="198" mass="22852">MNKLWIIGDNDYFNDTYKHNGELKKFEGFCTDIWFDNAKKYMAENQKNNKPFFCYLSTNAAHTPYFVEKKYSDPYENNENIPNAAFYGLISNVDENIGKLVEYLKEIDLMDNTILIFSTDNGTSAGAKIEKGGDRLDGFIGKGYNAGMRGVLKRVCMKVDTAYLYSFTGKMVELLPEKILTNLRHITISHQLWWIYVV</sequence>
<dbReference type="GO" id="GO:0003943">
    <property type="term" value="F:N-acetylgalactosamine-4-sulfatase activity"/>
    <property type="evidence" value="ECO:0007669"/>
    <property type="project" value="UniProtKB-EC"/>
</dbReference>
<gene>
    <name evidence="4" type="ORF">JCM19274_1995</name>
</gene>
<evidence type="ECO:0000256" key="1">
    <source>
        <dbReference type="ARBA" id="ARBA00008779"/>
    </source>
</evidence>
<protein>
    <submittedName>
        <fullName evidence="4">N-acetylgalactosamine-4-sulfatase</fullName>
        <ecNumber evidence="4">3.1.6.12</ecNumber>
    </submittedName>
</protein>
<dbReference type="RefSeq" id="WP_262480732.1">
    <property type="nucleotide sequence ID" value="NZ_BBNU01000006.1"/>
</dbReference>
<dbReference type="EC" id="3.1.6.12" evidence="4"/>
<reference evidence="4 5" key="1">
    <citation type="journal article" date="2014" name="Genome Announc.">
        <title>Draft Genome Sequences of Marine Flavobacterium Algibacter lectus Strains SS8 and NR4.</title>
        <authorList>
            <person name="Takatani N."/>
            <person name="Nakanishi M."/>
            <person name="Meirelles P."/>
            <person name="Mino S."/>
            <person name="Suda W."/>
            <person name="Oshima K."/>
            <person name="Hattori M."/>
            <person name="Ohkuma M."/>
            <person name="Hosokawa M."/>
            <person name="Miyashita K."/>
            <person name="Thompson F.L."/>
            <person name="Niwa A."/>
            <person name="Sawabe T."/>
            <person name="Sawabe T."/>
        </authorList>
    </citation>
    <scope>NUCLEOTIDE SEQUENCE [LARGE SCALE GENOMIC DNA]</scope>
    <source>
        <strain evidence="5">JCM19274</strain>
    </source>
</reference>
<dbReference type="InterPro" id="IPR050738">
    <property type="entry name" value="Sulfatase"/>
</dbReference>
<evidence type="ECO:0000256" key="2">
    <source>
        <dbReference type="ARBA" id="ARBA00022801"/>
    </source>
</evidence>
<evidence type="ECO:0000313" key="4">
    <source>
        <dbReference type="EMBL" id="GAL79487.1"/>
    </source>
</evidence>
<proteinExistence type="inferred from homology"/>
<dbReference type="InterPro" id="IPR017850">
    <property type="entry name" value="Alkaline_phosphatase_core_sf"/>
</dbReference>
<dbReference type="GO" id="GO:0004065">
    <property type="term" value="F:arylsulfatase activity"/>
    <property type="evidence" value="ECO:0007669"/>
    <property type="project" value="TreeGrafter"/>
</dbReference>
<accession>A0A090X5G4</accession>
<dbReference type="Pfam" id="PF00884">
    <property type="entry name" value="Sulfatase"/>
    <property type="match status" value="1"/>
</dbReference>
<dbReference type="Gene3D" id="3.40.720.10">
    <property type="entry name" value="Alkaline Phosphatase, subunit A"/>
    <property type="match status" value="1"/>
</dbReference>
<organism evidence="4 5">
    <name type="scientific">Algibacter lectus</name>
    <dbReference type="NCBI Taxonomy" id="221126"/>
    <lineage>
        <taxon>Bacteria</taxon>
        <taxon>Pseudomonadati</taxon>
        <taxon>Bacteroidota</taxon>
        <taxon>Flavobacteriia</taxon>
        <taxon>Flavobacteriales</taxon>
        <taxon>Flavobacteriaceae</taxon>
        <taxon>Algibacter</taxon>
    </lineage>
</organism>
<comment type="caution">
    <text evidence="4">The sequence shown here is derived from an EMBL/GenBank/DDBJ whole genome shotgun (WGS) entry which is preliminary data.</text>
</comment>
<keyword evidence="2 4" id="KW-0378">Hydrolase</keyword>
<evidence type="ECO:0000313" key="5">
    <source>
        <dbReference type="Proteomes" id="UP000029643"/>
    </source>
</evidence>
<dbReference type="AlphaFoldDB" id="A0A090X5G4"/>
<evidence type="ECO:0000259" key="3">
    <source>
        <dbReference type="Pfam" id="PF00884"/>
    </source>
</evidence>
<dbReference type="SUPFAM" id="SSF53649">
    <property type="entry name" value="Alkaline phosphatase-like"/>
    <property type="match status" value="1"/>
</dbReference>
<dbReference type="Proteomes" id="UP000029643">
    <property type="component" value="Unassembled WGS sequence"/>
</dbReference>